<evidence type="ECO:0000313" key="2">
    <source>
        <dbReference type="EMBL" id="KAB8197986.1"/>
    </source>
</evidence>
<dbReference type="InterPro" id="IPR036551">
    <property type="entry name" value="Flavin_trans-like"/>
</dbReference>
<name>A0A5C4WYS0_9ACTN</name>
<dbReference type="GO" id="GO:0071513">
    <property type="term" value="C:phosphopantothenoylcysteine decarboxylase complex"/>
    <property type="evidence" value="ECO:0007669"/>
    <property type="project" value="TreeGrafter"/>
</dbReference>
<dbReference type="Proteomes" id="UP000312512">
    <property type="component" value="Unassembled WGS sequence"/>
</dbReference>
<reference evidence="2 3" key="1">
    <citation type="submission" date="2019-10" db="EMBL/GenBank/DDBJ databases">
        <title>Nonomuraea sp. nov., isolated from Phyllanthus amarus.</title>
        <authorList>
            <person name="Klykleung N."/>
            <person name="Tanasupawat S."/>
        </authorList>
    </citation>
    <scope>NUCLEOTIDE SEQUENCE [LARGE SCALE GENOMIC DNA]</scope>
    <source>
        <strain evidence="2 3">PA1-10</strain>
    </source>
</reference>
<dbReference type="InterPro" id="IPR003382">
    <property type="entry name" value="Flavoprotein"/>
</dbReference>
<dbReference type="GO" id="GO:0015937">
    <property type="term" value="P:coenzyme A biosynthetic process"/>
    <property type="evidence" value="ECO:0007669"/>
    <property type="project" value="TreeGrafter"/>
</dbReference>
<gene>
    <name evidence="2" type="ORF">FH608_000805</name>
</gene>
<evidence type="ECO:0000259" key="1">
    <source>
        <dbReference type="Pfam" id="PF02441"/>
    </source>
</evidence>
<dbReference type="PANTHER" id="PTHR14359">
    <property type="entry name" value="HOMO-OLIGOMERIC FLAVIN CONTAINING CYS DECARBOXYLASE FAMILY"/>
    <property type="match status" value="1"/>
</dbReference>
<dbReference type="GO" id="GO:0010181">
    <property type="term" value="F:FMN binding"/>
    <property type="evidence" value="ECO:0007669"/>
    <property type="project" value="TreeGrafter"/>
</dbReference>
<protein>
    <submittedName>
        <fullName evidence="2">Flavoprotein</fullName>
    </submittedName>
</protein>
<dbReference type="EMBL" id="VDLX02000001">
    <property type="protein sequence ID" value="KAB8197986.1"/>
    <property type="molecule type" value="Genomic_DNA"/>
</dbReference>
<keyword evidence="3" id="KW-1185">Reference proteome</keyword>
<dbReference type="Pfam" id="PF02441">
    <property type="entry name" value="Flavoprotein"/>
    <property type="match status" value="1"/>
</dbReference>
<accession>A0A5C4WYS0</accession>
<comment type="caution">
    <text evidence="2">The sequence shown here is derived from an EMBL/GenBank/DDBJ whole genome shotgun (WGS) entry which is preliminary data.</text>
</comment>
<sequence length="195" mass="20466">MGEAPAFGARRLLFAGTGALAVAHMPFWVNWLSFWYPKLEVRVAITRSAARFVSQAALAPLAGREVFLDAWADEPAPTAPHVELTEWADAAIVHPATYNFVTRFALGMADTPVLLALQCTKAPVVVAPALPPGGVDSPAYLRHVASLNERPNVAVVPPTPGASATTGRMDAAVATPLPEVVAVAEKLRIELGGAA</sequence>
<dbReference type="SUPFAM" id="SSF52507">
    <property type="entry name" value="Homo-oligomeric flavin-containing Cys decarboxylases, HFCD"/>
    <property type="match status" value="1"/>
</dbReference>
<dbReference type="OrthoDB" id="4578483at2"/>
<dbReference type="Gene3D" id="3.40.50.1950">
    <property type="entry name" value="Flavin prenyltransferase-like"/>
    <property type="match status" value="1"/>
</dbReference>
<dbReference type="GO" id="GO:0004633">
    <property type="term" value="F:phosphopantothenoylcysteine decarboxylase activity"/>
    <property type="evidence" value="ECO:0007669"/>
    <property type="project" value="TreeGrafter"/>
</dbReference>
<proteinExistence type="predicted"/>
<evidence type="ECO:0000313" key="3">
    <source>
        <dbReference type="Proteomes" id="UP000312512"/>
    </source>
</evidence>
<dbReference type="PANTHER" id="PTHR14359:SF6">
    <property type="entry name" value="PHOSPHOPANTOTHENOYLCYSTEINE DECARBOXYLASE"/>
    <property type="match status" value="1"/>
</dbReference>
<feature type="domain" description="Flavoprotein" evidence="1">
    <location>
        <begin position="11"/>
        <end position="167"/>
    </location>
</feature>
<dbReference type="AlphaFoldDB" id="A0A5C4WYS0"/>
<organism evidence="2 3">
    <name type="scientific">Nonomuraea phyllanthi</name>
    <dbReference type="NCBI Taxonomy" id="2219224"/>
    <lineage>
        <taxon>Bacteria</taxon>
        <taxon>Bacillati</taxon>
        <taxon>Actinomycetota</taxon>
        <taxon>Actinomycetes</taxon>
        <taxon>Streptosporangiales</taxon>
        <taxon>Streptosporangiaceae</taxon>
        <taxon>Nonomuraea</taxon>
    </lineage>
</organism>